<dbReference type="Proteomes" id="UP000254343">
    <property type="component" value="Unassembled WGS sequence"/>
</dbReference>
<protein>
    <submittedName>
        <fullName evidence="1">Pyridoxamine 5'-phosphate oxidase, FMN-binding family</fullName>
    </submittedName>
</protein>
<dbReference type="PANTHER" id="PTHR42815:SF2">
    <property type="entry name" value="FAD-BINDING, PUTATIVE (AFU_ORTHOLOGUE AFUA_6G07600)-RELATED"/>
    <property type="match status" value="1"/>
</dbReference>
<gene>
    <name evidence="1" type="ORF">NCTC12722_03605</name>
</gene>
<evidence type="ECO:0000313" key="2">
    <source>
        <dbReference type="Proteomes" id="UP000254343"/>
    </source>
</evidence>
<evidence type="ECO:0000313" key="1">
    <source>
        <dbReference type="EMBL" id="SUU86380.1"/>
    </source>
</evidence>
<reference evidence="1 2" key="1">
    <citation type="submission" date="2018-06" db="EMBL/GenBank/DDBJ databases">
        <authorList>
            <consortium name="Pathogen Informatics"/>
            <person name="Doyle S."/>
        </authorList>
    </citation>
    <scope>NUCLEOTIDE SEQUENCE [LARGE SCALE GENOMIC DNA]</scope>
    <source>
        <strain evidence="1 2">NCTC12722</strain>
    </source>
</reference>
<dbReference type="AlphaFoldDB" id="A0A380WBL2"/>
<dbReference type="PANTHER" id="PTHR42815">
    <property type="entry name" value="FAD-BINDING, PUTATIVE (AFU_ORTHOLOGUE AFUA_6G07600)-RELATED"/>
    <property type="match status" value="1"/>
</dbReference>
<sequence>MSHPSNEDRFSPWHAGEVHMQRCVGVADRMGVVGPRVIRRHLIDQHRLFFAELPFVVLGAVDENGDVWATLRAGVPGFLHSPDPLLLCAAIGRDRADPADNGMNDGDAIALLGIQLETRRRNRLNGVVRRGEGETFEVLVQESFGNCPRFITPRNLELTRDPATAGPGTVEELPHLEGAPAELVVRADTFFVASYVDDERGRRVDVSHRGGRSGFVRIVEDGTLTIPDYAGNMFFNTLGNFLVNPRAGLVFVDWRNGDLLQMTGGVEVFSTCGERAPLEDAERAWRFTPERIMRRREALPLRMSLPAPFAARELAHT</sequence>
<dbReference type="Gene3D" id="2.30.110.10">
    <property type="entry name" value="Electron Transport, Fmn-binding Protein, Chain A"/>
    <property type="match status" value="1"/>
</dbReference>
<proteinExistence type="predicted"/>
<accession>A0A380WBL2</accession>
<organism evidence="1 2">
    <name type="scientific">Afipia felis</name>
    <name type="common">Cat scratch disease bacillus</name>
    <dbReference type="NCBI Taxonomy" id="1035"/>
    <lineage>
        <taxon>Bacteria</taxon>
        <taxon>Pseudomonadati</taxon>
        <taxon>Pseudomonadota</taxon>
        <taxon>Alphaproteobacteria</taxon>
        <taxon>Hyphomicrobiales</taxon>
        <taxon>Nitrobacteraceae</taxon>
        <taxon>Afipia</taxon>
    </lineage>
</organism>
<dbReference type="InterPro" id="IPR012349">
    <property type="entry name" value="Split_barrel_FMN-bd"/>
</dbReference>
<name>A0A380WBL2_AFIFE</name>
<dbReference type="RefSeq" id="WP_002717205.1">
    <property type="nucleotide sequence ID" value="NZ_UFSI01000001.1"/>
</dbReference>
<dbReference type="OrthoDB" id="9786134at2"/>
<dbReference type="EMBL" id="UIGB01000001">
    <property type="protein sequence ID" value="SUU86380.1"/>
    <property type="molecule type" value="Genomic_DNA"/>
</dbReference>
<dbReference type="SUPFAM" id="SSF50475">
    <property type="entry name" value="FMN-binding split barrel"/>
    <property type="match status" value="1"/>
</dbReference>